<comment type="caution">
    <text evidence="1">The sequence shown here is derived from an EMBL/GenBank/DDBJ whole genome shotgun (WGS) entry which is preliminary data.</text>
</comment>
<dbReference type="RefSeq" id="WP_341700774.1">
    <property type="nucleotide sequence ID" value="NZ_JBBYHU010000021.1"/>
</dbReference>
<accession>A0ABU9HN34</accession>
<name>A0ABU9HN34_9FLAO</name>
<keyword evidence="2" id="KW-1185">Reference proteome</keyword>
<organism evidence="1 2">
    <name type="scientific">Flavobacterium flavipallidum</name>
    <dbReference type="NCBI Taxonomy" id="3139140"/>
    <lineage>
        <taxon>Bacteria</taxon>
        <taxon>Pseudomonadati</taxon>
        <taxon>Bacteroidota</taxon>
        <taxon>Flavobacteriia</taxon>
        <taxon>Flavobacteriales</taxon>
        <taxon>Flavobacteriaceae</taxon>
        <taxon>Flavobacterium</taxon>
    </lineage>
</organism>
<proteinExistence type="predicted"/>
<evidence type="ECO:0000313" key="1">
    <source>
        <dbReference type="EMBL" id="MEL1241560.1"/>
    </source>
</evidence>
<sequence>MNFNHSFSICLKTKKPVLPKAKLVFKEHYFNALMIKINAIETVATATTPFTNLAVSP</sequence>
<protein>
    <submittedName>
        <fullName evidence="1">Uncharacterized protein</fullName>
    </submittedName>
</protein>
<gene>
    <name evidence="1" type="ORF">AAEO59_10910</name>
</gene>
<reference evidence="1 2" key="1">
    <citation type="submission" date="2024-04" db="EMBL/GenBank/DDBJ databases">
        <title>Flavobacterium sp. DGU99 16S ribosomal RNA gene Genome sequencing and assembly.</title>
        <authorList>
            <person name="Park S."/>
        </authorList>
    </citation>
    <scope>NUCLEOTIDE SEQUENCE [LARGE SCALE GENOMIC DNA]</scope>
    <source>
        <strain evidence="1 2">DGU99</strain>
    </source>
</reference>
<dbReference type="EMBL" id="JBBYHU010000021">
    <property type="protein sequence ID" value="MEL1241560.1"/>
    <property type="molecule type" value="Genomic_DNA"/>
</dbReference>
<evidence type="ECO:0000313" key="2">
    <source>
        <dbReference type="Proteomes" id="UP001398556"/>
    </source>
</evidence>
<dbReference type="Proteomes" id="UP001398556">
    <property type="component" value="Unassembled WGS sequence"/>
</dbReference>